<dbReference type="Gene3D" id="3.40.250.10">
    <property type="entry name" value="Rhodanese-like domain"/>
    <property type="match status" value="2"/>
</dbReference>
<evidence type="ECO:0000256" key="1">
    <source>
        <dbReference type="ARBA" id="ARBA00022679"/>
    </source>
</evidence>
<dbReference type="InterPro" id="IPR001763">
    <property type="entry name" value="Rhodanese-like_dom"/>
</dbReference>
<dbReference type="PANTHER" id="PTHR11364:SF27">
    <property type="entry name" value="SULFURTRANSFERASE"/>
    <property type="match status" value="1"/>
</dbReference>
<feature type="domain" description="Rhodanese" evidence="3">
    <location>
        <begin position="15"/>
        <end position="131"/>
    </location>
</feature>
<evidence type="ECO:0000256" key="2">
    <source>
        <dbReference type="ARBA" id="ARBA00022737"/>
    </source>
</evidence>
<accession>A0AA48HSY3</accession>
<dbReference type="FunFam" id="3.40.250.10:FF:000001">
    <property type="entry name" value="Sulfurtransferase"/>
    <property type="match status" value="1"/>
</dbReference>
<dbReference type="PANTHER" id="PTHR11364">
    <property type="entry name" value="THIOSULFATE SULFERTANSFERASE"/>
    <property type="match status" value="1"/>
</dbReference>
<proteinExistence type="predicted"/>
<dbReference type="SUPFAM" id="SSF52821">
    <property type="entry name" value="Rhodanese/Cell cycle control phosphatase"/>
    <property type="match status" value="2"/>
</dbReference>
<sequence length="276" mass="29975">MTVLMSVAELKSALNNPKLVLLDASMVAPLPGVSNDMQQGAIPGALRFDLEQVFVDAQNSLPHTMPDAQLFQKEARKLGINRDSEIVIYDNMGLYSSPRAWWMFRAMGHLKVKLLNGGLPAWKATGEAISELSTAEKEGDFVALPHSQCFISAPEIVSVLHSQQFRILDARSAPRFNGEEDEPRKGVRSGHMPGASCLHFRSLVESGKLKPTEALKAAFSDLGVTTQHTLVMTCGSGITACILALAAHESGFANIRVYDGSWSEWGADKSLPLETL</sequence>
<dbReference type="Pfam" id="PF00581">
    <property type="entry name" value="Rhodanese"/>
    <property type="match status" value="2"/>
</dbReference>
<dbReference type="AlphaFoldDB" id="A0AA48HSY3"/>
<dbReference type="KEGG" id="pmaw:MACH26_29300"/>
<dbReference type="EMBL" id="AP027272">
    <property type="protein sequence ID" value="BDX07409.1"/>
    <property type="molecule type" value="Genomic_DNA"/>
</dbReference>
<dbReference type="Proteomes" id="UP001333710">
    <property type="component" value="Chromosome"/>
</dbReference>
<protein>
    <submittedName>
        <fullName evidence="4">Sulfurtransferase</fullName>
    </submittedName>
</protein>
<dbReference type="SMART" id="SM00450">
    <property type="entry name" value="RHOD"/>
    <property type="match status" value="2"/>
</dbReference>
<feature type="domain" description="Rhodanese" evidence="3">
    <location>
        <begin position="161"/>
        <end position="274"/>
    </location>
</feature>
<dbReference type="InterPro" id="IPR045078">
    <property type="entry name" value="TST/MPST-like"/>
</dbReference>
<dbReference type="CDD" id="cd01448">
    <property type="entry name" value="TST_Repeat_1"/>
    <property type="match status" value="1"/>
</dbReference>
<gene>
    <name evidence="4" type="ORF">MACH26_29300</name>
</gene>
<evidence type="ECO:0000313" key="5">
    <source>
        <dbReference type="Proteomes" id="UP001333710"/>
    </source>
</evidence>
<dbReference type="GO" id="GO:0004792">
    <property type="term" value="F:thiosulfate-cyanide sulfurtransferase activity"/>
    <property type="evidence" value="ECO:0007669"/>
    <property type="project" value="TreeGrafter"/>
</dbReference>
<dbReference type="PROSITE" id="PS50206">
    <property type="entry name" value="RHODANESE_3"/>
    <property type="match status" value="2"/>
</dbReference>
<name>A0AA48HSY3_9ALTE</name>
<reference evidence="4" key="1">
    <citation type="submission" date="2023-01" db="EMBL/GenBank/DDBJ databases">
        <title>Complete genome sequence of Planctobacterium marinum strain Dej080120_11.</title>
        <authorList>
            <person name="Ueki S."/>
            <person name="Maruyama F."/>
        </authorList>
    </citation>
    <scope>NUCLEOTIDE SEQUENCE</scope>
    <source>
        <strain evidence="4">Dej080120_11</strain>
    </source>
</reference>
<evidence type="ECO:0000313" key="4">
    <source>
        <dbReference type="EMBL" id="BDX07409.1"/>
    </source>
</evidence>
<keyword evidence="2" id="KW-0677">Repeat</keyword>
<keyword evidence="5" id="KW-1185">Reference proteome</keyword>
<dbReference type="CDD" id="cd01449">
    <property type="entry name" value="TST_Repeat_2"/>
    <property type="match status" value="1"/>
</dbReference>
<keyword evidence="1" id="KW-0808">Transferase</keyword>
<dbReference type="InterPro" id="IPR036873">
    <property type="entry name" value="Rhodanese-like_dom_sf"/>
</dbReference>
<organism evidence="4 5">
    <name type="scientific">Planctobacterium marinum</name>
    <dbReference type="NCBI Taxonomy" id="1631968"/>
    <lineage>
        <taxon>Bacteria</taxon>
        <taxon>Pseudomonadati</taxon>
        <taxon>Pseudomonadota</taxon>
        <taxon>Gammaproteobacteria</taxon>
        <taxon>Alteromonadales</taxon>
        <taxon>Alteromonadaceae</taxon>
        <taxon>Planctobacterium</taxon>
    </lineage>
</organism>
<evidence type="ECO:0000259" key="3">
    <source>
        <dbReference type="PROSITE" id="PS50206"/>
    </source>
</evidence>
<dbReference type="RefSeq" id="WP_338293408.1">
    <property type="nucleotide sequence ID" value="NZ_AP027272.1"/>
</dbReference>